<organism evidence="2 3">
    <name type="scientific">Nitzschia inconspicua</name>
    <dbReference type="NCBI Taxonomy" id="303405"/>
    <lineage>
        <taxon>Eukaryota</taxon>
        <taxon>Sar</taxon>
        <taxon>Stramenopiles</taxon>
        <taxon>Ochrophyta</taxon>
        <taxon>Bacillariophyta</taxon>
        <taxon>Bacillariophyceae</taxon>
        <taxon>Bacillariophycidae</taxon>
        <taxon>Bacillariales</taxon>
        <taxon>Bacillariaceae</taxon>
        <taxon>Nitzschia</taxon>
    </lineage>
</organism>
<keyword evidence="2" id="KW-0378">Hydrolase</keyword>
<sequence>MTLDEPQEITLICQDGVKLAGRRWIRKNGNEKETRVLCLHGWMDNCFTFNRLADGLLRKIPSSTGLDIVALDLPGHGLSSHKSLDGPSVVLADFVYYMYDALQSLNWETANLTVVGHSMGSSVALMFAAAFPLGKLIMLDSLGPQTKPADEISKSVLAHIKARIQGKPPSSVYPDLDTAIETRCLTATVFPGNQYISRETAKALVERASIIREDGQLEFLHDQRLKWPSLLVLTDAQLDQLYMDVASHPTETCLLTAQDGMPFPPDSISRIRELLQPKVVESLPGSHHFHADPDTADAVVDTIVSFIS</sequence>
<dbReference type="InterPro" id="IPR000073">
    <property type="entry name" value="AB_hydrolase_1"/>
</dbReference>
<gene>
    <name evidence="2" type="ORF">IV203_031807</name>
</gene>
<dbReference type="Pfam" id="PF12697">
    <property type="entry name" value="Abhydrolase_6"/>
    <property type="match status" value="1"/>
</dbReference>
<dbReference type="OrthoDB" id="6431331at2759"/>
<proteinExistence type="predicted"/>
<evidence type="ECO:0000313" key="3">
    <source>
        <dbReference type="Proteomes" id="UP000693970"/>
    </source>
</evidence>
<dbReference type="InterPro" id="IPR050266">
    <property type="entry name" value="AB_hydrolase_sf"/>
</dbReference>
<dbReference type="EMBL" id="JAGRRH010000006">
    <property type="protein sequence ID" value="KAG7369064.1"/>
    <property type="molecule type" value="Genomic_DNA"/>
</dbReference>
<dbReference type="PANTHER" id="PTHR43798">
    <property type="entry name" value="MONOACYLGLYCEROL LIPASE"/>
    <property type="match status" value="1"/>
</dbReference>
<evidence type="ECO:0000313" key="2">
    <source>
        <dbReference type="EMBL" id="KAG7369064.1"/>
    </source>
</evidence>
<evidence type="ECO:0000259" key="1">
    <source>
        <dbReference type="Pfam" id="PF12697"/>
    </source>
</evidence>
<comment type="caution">
    <text evidence="2">The sequence shown here is derived from an EMBL/GenBank/DDBJ whole genome shotgun (WGS) entry which is preliminary data.</text>
</comment>
<protein>
    <submittedName>
        <fullName evidence="2">Alpha/beta fold family hydrolase</fullName>
    </submittedName>
</protein>
<dbReference type="AlphaFoldDB" id="A0A9K3LUZ9"/>
<keyword evidence="3" id="KW-1185">Reference proteome</keyword>
<dbReference type="GO" id="GO:0016787">
    <property type="term" value="F:hydrolase activity"/>
    <property type="evidence" value="ECO:0007669"/>
    <property type="project" value="UniProtKB-KW"/>
</dbReference>
<dbReference type="GO" id="GO:0016020">
    <property type="term" value="C:membrane"/>
    <property type="evidence" value="ECO:0007669"/>
    <property type="project" value="TreeGrafter"/>
</dbReference>
<feature type="domain" description="AB hydrolase-1" evidence="1">
    <location>
        <begin position="36"/>
        <end position="301"/>
    </location>
</feature>
<accession>A0A9K3LUZ9</accession>
<dbReference type="PANTHER" id="PTHR43798:SF33">
    <property type="entry name" value="HYDROLASE, PUTATIVE (AFU_ORTHOLOGUE AFUA_2G14860)-RELATED"/>
    <property type="match status" value="1"/>
</dbReference>
<dbReference type="Proteomes" id="UP000693970">
    <property type="component" value="Unassembled WGS sequence"/>
</dbReference>
<name>A0A9K3LUZ9_9STRA</name>
<reference evidence="2" key="1">
    <citation type="journal article" date="2021" name="Sci. Rep.">
        <title>Diploid genomic architecture of Nitzschia inconspicua, an elite biomass production diatom.</title>
        <authorList>
            <person name="Oliver A."/>
            <person name="Podell S."/>
            <person name="Pinowska A."/>
            <person name="Traller J.C."/>
            <person name="Smith S.R."/>
            <person name="McClure R."/>
            <person name="Beliaev A."/>
            <person name="Bohutskyi P."/>
            <person name="Hill E.A."/>
            <person name="Rabines A."/>
            <person name="Zheng H."/>
            <person name="Allen L.Z."/>
            <person name="Kuo A."/>
            <person name="Grigoriev I.V."/>
            <person name="Allen A.E."/>
            <person name="Hazlebeck D."/>
            <person name="Allen E.E."/>
        </authorList>
    </citation>
    <scope>NUCLEOTIDE SEQUENCE</scope>
    <source>
        <strain evidence="2">Hildebrandi</strain>
    </source>
</reference>
<reference evidence="2" key="2">
    <citation type="submission" date="2021-04" db="EMBL/GenBank/DDBJ databases">
        <authorList>
            <person name="Podell S."/>
        </authorList>
    </citation>
    <scope>NUCLEOTIDE SEQUENCE</scope>
    <source>
        <strain evidence="2">Hildebrandi</strain>
    </source>
</reference>